<keyword evidence="2" id="KW-0808">Transferase</keyword>
<gene>
    <name evidence="2" type="ORF">EBN88_14220</name>
</gene>
<organism evidence="2 3">
    <name type="scientific">Streptomyces triticirhizae</name>
    <dbReference type="NCBI Taxonomy" id="2483353"/>
    <lineage>
        <taxon>Bacteria</taxon>
        <taxon>Bacillati</taxon>
        <taxon>Actinomycetota</taxon>
        <taxon>Actinomycetes</taxon>
        <taxon>Kitasatosporales</taxon>
        <taxon>Streptomycetaceae</taxon>
        <taxon>Streptomyces</taxon>
    </lineage>
</organism>
<proteinExistence type="predicted"/>
<dbReference type="RefSeq" id="WP_122184239.1">
    <property type="nucleotide sequence ID" value="NZ_RFFJ01000068.1"/>
</dbReference>
<dbReference type="Proteomes" id="UP000278673">
    <property type="component" value="Unassembled WGS sequence"/>
</dbReference>
<dbReference type="InterPro" id="IPR016181">
    <property type="entry name" value="Acyl_CoA_acyltransferase"/>
</dbReference>
<dbReference type="InterPro" id="IPR000182">
    <property type="entry name" value="GNAT_dom"/>
</dbReference>
<dbReference type="Gene3D" id="3.40.630.30">
    <property type="match status" value="1"/>
</dbReference>
<keyword evidence="3" id="KW-1185">Reference proteome</keyword>
<comment type="caution">
    <text evidence="2">The sequence shown here is derived from an EMBL/GenBank/DDBJ whole genome shotgun (WGS) entry which is preliminary data.</text>
</comment>
<dbReference type="Pfam" id="PF00583">
    <property type="entry name" value="Acetyltransf_1"/>
    <property type="match status" value="1"/>
</dbReference>
<dbReference type="PROSITE" id="PS51186">
    <property type="entry name" value="GNAT"/>
    <property type="match status" value="1"/>
</dbReference>
<protein>
    <submittedName>
        <fullName evidence="2">GNAT family N-acetyltransferase</fullName>
    </submittedName>
</protein>
<accession>A0A3M2LT36</accession>
<evidence type="ECO:0000313" key="3">
    <source>
        <dbReference type="Proteomes" id="UP000278673"/>
    </source>
</evidence>
<feature type="domain" description="N-acetyltransferase" evidence="1">
    <location>
        <begin position="1"/>
        <end position="167"/>
    </location>
</feature>
<evidence type="ECO:0000259" key="1">
    <source>
        <dbReference type="PROSITE" id="PS51186"/>
    </source>
</evidence>
<name>A0A3M2LT36_9ACTN</name>
<dbReference type="AlphaFoldDB" id="A0A3M2LT36"/>
<dbReference type="GO" id="GO:0016747">
    <property type="term" value="F:acyltransferase activity, transferring groups other than amino-acyl groups"/>
    <property type="evidence" value="ECO:0007669"/>
    <property type="project" value="InterPro"/>
</dbReference>
<dbReference type="SUPFAM" id="SSF55729">
    <property type="entry name" value="Acyl-CoA N-acyltransferases (Nat)"/>
    <property type="match status" value="1"/>
</dbReference>
<reference evidence="2 3" key="1">
    <citation type="submission" date="2018-10" db="EMBL/GenBank/DDBJ databases">
        <title>Isolation, diversity and antifungal activity of actinobacteria from wheat.</title>
        <authorList>
            <person name="Han C."/>
        </authorList>
    </citation>
    <scope>NUCLEOTIDE SEQUENCE [LARGE SCALE GENOMIC DNA]</scope>
    <source>
        <strain evidence="2 3">NEAU-YY642</strain>
    </source>
</reference>
<sequence>MIISEANPADLPLLLEYRQEAARWLGRAGIDQWSNDFPEQHVLESIRSGTVYLVRDHSGPTATVTLDDTPEPDLWTEDELSIPSTHLHKLIVSRRNAGRGIGGQILNWASDRAAREGKVWIRINAWSTNNRLHRYWESQGFTHIRTVAGGGVGGAGVAGWLAQRPARRCHHLLIDRTSAAQLR</sequence>
<dbReference type="EMBL" id="RFFJ01000068">
    <property type="protein sequence ID" value="RMI39743.1"/>
    <property type="molecule type" value="Genomic_DNA"/>
</dbReference>
<evidence type="ECO:0000313" key="2">
    <source>
        <dbReference type="EMBL" id="RMI39743.1"/>
    </source>
</evidence>